<dbReference type="GO" id="GO:0000166">
    <property type="term" value="F:nucleotide binding"/>
    <property type="evidence" value="ECO:0007669"/>
    <property type="project" value="UniProtKB-KW"/>
</dbReference>
<dbReference type="Pfam" id="PF18052">
    <property type="entry name" value="Rx_N"/>
    <property type="match status" value="1"/>
</dbReference>
<proteinExistence type="inferred from homology"/>
<feature type="domain" description="Disease resistance R13L4/SHOC-2-like LRR" evidence="10">
    <location>
        <begin position="794"/>
        <end position="898"/>
    </location>
</feature>
<evidence type="ECO:0000313" key="12">
    <source>
        <dbReference type="Proteomes" id="UP001497457"/>
    </source>
</evidence>
<evidence type="ECO:0000256" key="1">
    <source>
        <dbReference type="ARBA" id="ARBA00008894"/>
    </source>
</evidence>
<keyword evidence="12" id="KW-1185">Reference proteome</keyword>
<feature type="domain" description="NB-ARC" evidence="7">
    <location>
        <begin position="176"/>
        <end position="340"/>
    </location>
</feature>
<dbReference type="Pfam" id="PF23598">
    <property type="entry name" value="LRR_14"/>
    <property type="match status" value="2"/>
</dbReference>
<evidence type="ECO:0000259" key="10">
    <source>
        <dbReference type="Pfam" id="PF23598"/>
    </source>
</evidence>
<dbReference type="InterPro" id="IPR038005">
    <property type="entry name" value="RX-like_CC"/>
</dbReference>
<dbReference type="InterPro" id="IPR041118">
    <property type="entry name" value="Rx_N"/>
</dbReference>
<evidence type="ECO:0000313" key="11">
    <source>
        <dbReference type="EMBL" id="CAL5097378.1"/>
    </source>
</evidence>
<evidence type="ECO:0000256" key="2">
    <source>
        <dbReference type="ARBA" id="ARBA00022614"/>
    </source>
</evidence>
<dbReference type="Pfam" id="PF00931">
    <property type="entry name" value="NB-ARC"/>
    <property type="match status" value="2"/>
</dbReference>
<dbReference type="PRINTS" id="PR00364">
    <property type="entry name" value="DISEASERSIST"/>
</dbReference>
<keyword evidence="4" id="KW-0547">Nucleotide-binding</keyword>
<accession>A0ABC9GQ51</accession>
<evidence type="ECO:0000259" key="7">
    <source>
        <dbReference type="Pfam" id="PF00931"/>
    </source>
</evidence>
<dbReference type="Gene3D" id="1.10.10.10">
    <property type="entry name" value="Winged helix-like DNA-binding domain superfamily/Winged helix DNA-binding domain"/>
    <property type="match status" value="1"/>
</dbReference>
<keyword evidence="6" id="KW-0175">Coiled coil</keyword>
<evidence type="ECO:0000256" key="6">
    <source>
        <dbReference type="ARBA" id="ARBA00023054"/>
    </source>
</evidence>
<reference evidence="11 12" key="2">
    <citation type="submission" date="2024-10" db="EMBL/GenBank/DDBJ databases">
        <authorList>
            <person name="Ryan C."/>
        </authorList>
    </citation>
    <scope>NUCLEOTIDE SEQUENCE [LARGE SCALE GENOMIC DNA]</scope>
</reference>
<dbReference type="InterPro" id="IPR002182">
    <property type="entry name" value="NB-ARC"/>
</dbReference>
<feature type="domain" description="Disease resistance protein winged helix" evidence="9">
    <location>
        <begin position="672"/>
        <end position="743"/>
    </location>
</feature>
<dbReference type="Proteomes" id="UP001497457">
    <property type="component" value="Chromosome 9rd"/>
</dbReference>
<dbReference type="SUPFAM" id="SSF52540">
    <property type="entry name" value="P-loop containing nucleoside triphosphate hydrolases"/>
    <property type="match status" value="2"/>
</dbReference>
<organism evidence="11 12">
    <name type="scientific">Urochloa decumbens</name>
    <dbReference type="NCBI Taxonomy" id="240449"/>
    <lineage>
        <taxon>Eukaryota</taxon>
        <taxon>Viridiplantae</taxon>
        <taxon>Streptophyta</taxon>
        <taxon>Embryophyta</taxon>
        <taxon>Tracheophyta</taxon>
        <taxon>Spermatophyta</taxon>
        <taxon>Magnoliopsida</taxon>
        <taxon>Liliopsida</taxon>
        <taxon>Poales</taxon>
        <taxon>Poaceae</taxon>
        <taxon>PACMAD clade</taxon>
        <taxon>Panicoideae</taxon>
        <taxon>Panicodae</taxon>
        <taxon>Paniceae</taxon>
        <taxon>Melinidinae</taxon>
        <taxon>Urochloa</taxon>
    </lineage>
</organism>
<dbReference type="FunFam" id="1.10.10.10:FF:000322">
    <property type="entry name" value="Probable disease resistance protein At1g63360"/>
    <property type="match status" value="1"/>
</dbReference>
<dbReference type="InterPro" id="IPR058922">
    <property type="entry name" value="WHD_DRP"/>
</dbReference>
<name>A0ABC9GQ51_9POAL</name>
<protein>
    <recommendedName>
        <fullName evidence="13">Disease resistance protein RPM1</fullName>
    </recommendedName>
</protein>
<keyword evidence="2" id="KW-0433">Leucine-rich repeat</keyword>
<dbReference type="Pfam" id="PF23559">
    <property type="entry name" value="WHD_DRP"/>
    <property type="match status" value="1"/>
</dbReference>
<feature type="domain" description="Disease resistance N-terminal" evidence="8">
    <location>
        <begin position="16"/>
        <end position="95"/>
    </location>
</feature>
<sequence length="1217" mass="137652">MEATALSLGKSVLDGALGYAKSAVAEAVALQLGVQRDHAFIRDELAMMRSFLMAAQEDRDEHKAKVFMTWVQQVRDVAYDAEDCLQDFVVHLHKSWWRLTAKLHERRRIAKQMKELRARVEDVSHRNLGYQLITTSASKPETAAELSNITAEAIFGFDEARRSMKQHDKPKELVHLINMGDEDLTVISVWGTSKDFGQASIINEAYDSPYIKNKFPCRAWVRISHPFNPYDFIQCLVEQFKSAAGVSVVLETVKTREKLGDEFTKCVNEKSYLIVIDGLSTFADWNRIKGFFPNNKRMSRIIVCTPQAEVASLCAGQQSRSFVLKQLSADQTVYVFCKENPHDQAKLSMQASSSNAATTSTDDILEPESVYTAVTRSLTRLKTMATYWEEYKLIGREKEKSEMVKLICNQSVQELQVISVWGMGGLGKTTLVKDIYESQELISTFEKRACVTILRPFILKDLLKSLVMQLSIQTSSENKAGIDFLHSSGNTSITMGVEALTKELARVLEGKMSLIVLDDMSSTAEWDQIMQHFPKLETCRILITTREESIARHCSEKQENVYKLKVLEYKDALQLFERKVFKETIDLDKYPDLIEEANQILKKCNGLPLAIATIGGFLANQPKLALEWRKLNDHISAELEINPDLEAIRTILGKSYDGLPYHLKSCFLYLSLFPEDHKVSRRLLVRRWNAEGYLREIRDKSAEEIGDTYFMELIGRSMIMPFKKSYSSRREIDSCQVHDLMREIGILKSTEEHLVCRLEEGYNSNTQGKVRHLAVSKNWNGSKNDFESAVDLSHIRSLTVFAQWRSFFISKEMSLLRVLDLEGATGLVDHHLEQIASLIHLKYISLRGCDGIYHLPNSWGNLQQLQTLDMKGTRICKLPKTIIKLRKLQYLFVGDETPFCVNSEERVPDDLNKLCMACCAPNFLKDVEDMDGDPNRHDVCCFWCHVVIPTLTSRRLHPHGVVVPRGINKLKDLRTLGLVNIASGRAILHDIRKLTQLRKLAVRGVDEKNSQELGSTLASLSRLESLSMQSSSGESGLYDCLDGVPSPLKNLQSLNLKGSLIQLPQWIVGLQSLVKLVLHDTVLIHVDPTMQILGKLPNLAILWLRVNTFYPGELRLSFHKEGFPNLIVLQLSRLAGLESVEFEEGATLKLEFLSFVAHSSCDASAGMFSGLASLPSLKEFMLDCSMHGEDFLKHVQDLLARNPKGPILKMSSSLELL</sequence>
<dbReference type="GO" id="GO:0042742">
    <property type="term" value="P:defense response to bacterium"/>
    <property type="evidence" value="ECO:0007669"/>
    <property type="project" value="UniProtKB-ARBA"/>
</dbReference>
<dbReference type="Gene3D" id="3.40.50.300">
    <property type="entry name" value="P-loop containing nucleotide triphosphate hydrolases"/>
    <property type="match status" value="2"/>
</dbReference>
<dbReference type="SUPFAM" id="SSF52058">
    <property type="entry name" value="L domain-like"/>
    <property type="match status" value="1"/>
</dbReference>
<dbReference type="InterPro" id="IPR042197">
    <property type="entry name" value="Apaf_helical"/>
</dbReference>
<evidence type="ECO:0000259" key="8">
    <source>
        <dbReference type="Pfam" id="PF18052"/>
    </source>
</evidence>
<gene>
    <name evidence="11" type="ORF">URODEC1_LOCUS117625</name>
</gene>
<dbReference type="PANTHER" id="PTHR23155">
    <property type="entry name" value="DISEASE RESISTANCE PROTEIN RP"/>
    <property type="match status" value="1"/>
</dbReference>
<dbReference type="InterPro" id="IPR044974">
    <property type="entry name" value="Disease_R_plants"/>
</dbReference>
<evidence type="ECO:0000256" key="4">
    <source>
        <dbReference type="ARBA" id="ARBA00022741"/>
    </source>
</evidence>
<dbReference type="InterPro" id="IPR027417">
    <property type="entry name" value="P-loop_NTPase"/>
</dbReference>
<feature type="domain" description="Disease resistance R13L4/SHOC-2-like LRR" evidence="10">
    <location>
        <begin position="960"/>
        <end position="1189"/>
    </location>
</feature>
<evidence type="ECO:0000256" key="5">
    <source>
        <dbReference type="ARBA" id="ARBA00022821"/>
    </source>
</evidence>
<dbReference type="EMBL" id="OZ075119">
    <property type="protein sequence ID" value="CAL5097378.1"/>
    <property type="molecule type" value="Genomic_DNA"/>
</dbReference>
<keyword evidence="3" id="KW-0677">Repeat</keyword>
<dbReference type="Gene3D" id="1.20.5.4130">
    <property type="match status" value="1"/>
</dbReference>
<dbReference type="CDD" id="cd14798">
    <property type="entry name" value="RX-CC_like"/>
    <property type="match status" value="1"/>
</dbReference>
<dbReference type="AlphaFoldDB" id="A0ABC9GQ51"/>
<comment type="similarity">
    <text evidence="1">Belongs to the disease resistance NB-LRR family.</text>
</comment>
<dbReference type="GO" id="GO:0009626">
    <property type="term" value="P:plant-type hypersensitive response"/>
    <property type="evidence" value="ECO:0007669"/>
    <property type="project" value="UniProtKB-ARBA"/>
</dbReference>
<dbReference type="PANTHER" id="PTHR23155:SF1114">
    <property type="entry name" value="OS02G0475500 PROTEIN"/>
    <property type="match status" value="1"/>
</dbReference>
<dbReference type="Gene3D" id="1.10.8.430">
    <property type="entry name" value="Helical domain of apoptotic protease-activating factors"/>
    <property type="match status" value="1"/>
</dbReference>
<dbReference type="InterPro" id="IPR036388">
    <property type="entry name" value="WH-like_DNA-bd_sf"/>
</dbReference>
<dbReference type="Gene3D" id="3.80.10.10">
    <property type="entry name" value="Ribonuclease Inhibitor"/>
    <property type="match status" value="1"/>
</dbReference>
<evidence type="ECO:0000259" key="9">
    <source>
        <dbReference type="Pfam" id="PF23559"/>
    </source>
</evidence>
<dbReference type="InterPro" id="IPR032675">
    <property type="entry name" value="LRR_dom_sf"/>
</dbReference>
<keyword evidence="5" id="KW-0611">Plant defense</keyword>
<feature type="domain" description="NB-ARC" evidence="7">
    <location>
        <begin position="412"/>
        <end position="584"/>
    </location>
</feature>
<evidence type="ECO:0000256" key="3">
    <source>
        <dbReference type="ARBA" id="ARBA00022737"/>
    </source>
</evidence>
<dbReference type="GO" id="GO:0002758">
    <property type="term" value="P:innate immune response-activating signaling pathway"/>
    <property type="evidence" value="ECO:0007669"/>
    <property type="project" value="UniProtKB-ARBA"/>
</dbReference>
<dbReference type="InterPro" id="IPR055414">
    <property type="entry name" value="LRR_R13L4/SHOC2-like"/>
</dbReference>
<evidence type="ECO:0008006" key="13">
    <source>
        <dbReference type="Google" id="ProtNLM"/>
    </source>
</evidence>
<reference evidence="12" key="1">
    <citation type="submission" date="2024-06" db="EMBL/GenBank/DDBJ databases">
        <authorList>
            <person name="Ryan C."/>
        </authorList>
    </citation>
    <scope>NUCLEOTIDE SEQUENCE [LARGE SCALE GENOMIC DNA]</scope>
</reference>